<dbReference type="GO" id="GO:0034045">
    <property type="term" value="C:phagophore assembly site membrane"/>
    <property type="evidence" value="ECO:0007669"/>
    <property type="project" value="UniProtKB-SubCell"/>
</dbReference>
<feature type="compositionally biased region" description="Polar residues" evidence="9">
    <location>
        <begin position="1350"/>
        <end position="1361"/>
    </location>
</feature>
<sequence length="1361" mass="152204">MALQVLLAHTGQRLQADPGSFNTIEEFRAWVARNGGVDELNYIALTNQGKPIQKDIFVYDRRIAQPSSPGATPSTDTQIPFPPKYTPSKPPDTIADQNDLQAWKDLFKTRRAWALKVVDECTGMSEQALERYTESLVITRGIDAAVLNLEKHVKALDIKNADTQKWSMDLRENPELEEAGWEASVARLQSLSAASEMITFITGQELRRTSRNNPTLEDLVDLNDIKRAGKLVQNIQTKLNRESADVGRKVDMVMKTTDDLFEKVESNPARSISARKTEPIQLMEDIEAIARKVSSDYESVLGYSNTAKNVSQASRSALLHTKNYLPNLSKRALEMEGILRSATETRNNNAANSLECMREIATLTAMVSEANIQFQGLQVDDDTADAVNLLSMINYLPVTYASFVAEAVRRREWNEKVKFDSSTLANEMATFQDEESKRRRKWQKASGVTLWGDRAERNVMGLEVNLHGEEEQWPQATRQDLEELVEVLKSQDPKSKLLADITKIMSELNNPTKQQSKRAKAFKAGSIHEAALGRSALLVRGDDDLIRILQDDKQKVEGKLKTAESRVRRLEDLLHRQSQSSRASTGNVFQLTGLPSPDIQITANPLASPHLHDDLSRRSSVSSRRFSANHGADEKVLQQKLLTAEAELIAEREKVSGLEKEVAVRNGTEDKMKSQVEEANSTKHDLMANFDAQQREFLEERKSLEDEIKRLKSKLEEIEDEMDRYLGSRENEKATVDERVKAIQDEFERYKKEAIAEAQKAQGQVEFLRNDAKLQREANETLEKQLENLTAENRELEARAEKAESLADDQLKALQDVHSQLAPSKAIPDTLPAFAELLVSLSGDLIAELESKKSDATIARSDKDTAQTAIVEIKTEMEQIKEKLDKEESDSLHLREDLSAEKAKFTALEAELTDERSQLNSLRTKIADGETGSEALRTRLEEEEKKVTMISEELAARQSRVGSLEEELRSFQEKHQTMQTKHDKLSSRFEARTLKAKDLTQRVYAQNDRLCRLLERLSYSVTRENGTMTIQRLPRPEKSTANDSSDPGSSLRKSISGAVTRKAMVDSGDLDLLYWMNNSDSETETSKYDAYLAAIGSFDVESFCEVLTRRIKDLEYTAKKYLRDGRAYRDKSHAAQKEAHEKIAFKRFKEGDLALFLPTRNQATGAWAAFNVGAPHYFLKEQDSHKLRTRDWLLARIHKIEDRVVDLSKSMTQSTAESFGSAEGEDDNPFELSDGLRWYLIEASEEKPGAPSTPGLGKSTVASAHIDAQGSTIRRGKKSASGGVEKTLNRSLDSRRSSSNSKKAVQLLKGTTDTSSLKAASVVGEPDVEGSGSAGAGVEGNGEANEEVRSTSTNIDTLLGP</sequence>
<dbReference type="Pfam" id="PF10377">
    <property type="entry name" value="ATG11"/>
    <property type="match status" value="1"/>
</dbReference>
<keyword evidence="4 7" id="KW-0653">Protein transport</keyword>
<dbReference type="EMBL" id="QGMK01001670">
    <property type="protein sequence ID" value="TVY65619.1"/>
    <property type="molecule type" value="Genomic_DNA"/>
</dbReference>
<evidence type="ECO:0000256" key="9">
    <source>
        <dbReference type="SAM" id="MobiDB-lite"/>
    </source>
</evidence>
<organism evidence="12 13">
    <name type="scientific">Lachnellula suecica</name>
    <dbReference type="NCBI Taxonomy" id="602035"/>
    <lineage>
        <taxon>Eukaryota</taxon>
        <taxon>Fungi</taxon>
        <taxon>Dikarya</taxon>
        <taxon>Ascomycota</taxon>
        <taxon>Pezizomycotina</taxon>
        <taxon>Leotiomycetes</taxon>
        <taxon>Helotiales</taxon>
        <taxon>Lachnaceae</taxon>
        <taxon>Lachnellula</taxon>
    </lineage>
</organism>
<feature type="domain" description="Autophagy protein ATG17-like" evidence="10">
    <location>
        <begin position="94"/>
        <end position="448"/>
    </location>
</feature>
<dbReference type="InterPro" id="IPR045326">
    <property type="entry name" value="ATG17-like_dom"/>
</dbReference>
<reference evidence="12 13" key="1">
    <citation type="submission" date="2018-05" db="EMBL/GenBank/DDBJ databases">
        <title>Genome sequencing and assembly of the regulated plant pathogen Lachnellula willkommii and related sister species for the development of diagnostic species identification markers.</title>
        <authorList>
            <person name="Giroux E."/>
            <person name="Bilodeau G."/>
        </authorList>
    </citation>
    <scope>NUCLEOTIDE SEQUENCE [LARGE SCALE GENOMIC DNA]</scope>
    <source>
        <strain evidence="12 13">CBS 268.59</strain>
    </source>
</reference>
<feature type="coiled-coil region" evidence="8">
    <location>
        <begin position="641"/>
        <end position="813"/>
    </location>
</feature>
<dbReference type="GO" id="GO:0061709">
    <property type="term" value="P:reticulophagy"/>
    <property type="evidence" value="ECO:0007669"/>
    <property type="project" value="TreeGrafter"/>
</dbReference>
<feature type="coiled-coil region" evidence="8">
    <location>
        <begin position="863"/>
        <end position="981"/>
    </location>
</feature>
<comment type="subunit">
    <text evidence="7">Homodimer.</text>
</comment>
<evidence type="ECO:0000256" key="7">
    <source>
        <dbReference type="RuleBase" id="RU367075"/>
    </source>
</evidence>
<feature type="compositionally biased region" description="Polar residues" evidence="9">
    <location>
        <begin position="1309"/>
        <end position="1318"/>
    </location>
</feature>
<evidence type="ECO:0000313" key="13">
    <source>
        <dbReference type="Proteomes" id="UP000469558"/>
    </source>
</evidence>
<evidence type="ECO:0000256" key="5">
    <source>
        <dbReference type="ARBA" id="ARBA00023006"/>
    </source>
</evidence>
<evidence type="ECO:0000259" key="10">
    <source>
        <dbReference type="Pfam" id="PF04108"/>
    </source>
</evidence>
<comment type="caution">
    <text evidence="12">The sequence shown here is derived from an EMBL/GenBank/DDBJ whole genome shotgun (WGS) entry which is preliminary data.</text>
</comment>
<comment type="subcellular location">
    <subcellularLocation>
        <location evidence="7">Preautophagosomal structure membrane</location>
        <topology evidence="7">Peripheral membrane protein</topology>
    </subcellularLocation>
    <subcellularLocation>
        <location evidence="7">Vacuole membrane</location>
        <topology evidence="7">Peripheral membrane protein</topology>
    </subcellularLocation>
    <text evidence="7">During pexophagy, accumulates in the vacuolar membrane region, where the peroxisomes contact the vacuole.</text>
</comment>
<dbReference type="SUPFAM" id="SSF57997">
    <property type="entry name" value="Tropomyosin"/>
    <property type="match status" value="1"/>
</dbReference>
<evidence type="ECO:0000256" key="6">
    <source>
        <dbReference type="ARBA" id="ARBA00023054"/>
    </source>
</evidence>
<dbReference type="GO" id="GO:0000422">
    <property type="term" value="P:autophagy of mitochondrion"/>
    <property type="evidence" value="ECO:0007669"/>
    <property type="project" value="TreeGrafter"/>
</dbReference>
<dbReference type="Gene3D" id="1.10.287.1490">
    <property type="match status" value="1"/>
</dbReference>
<evidence type="ECO:0000256" key="2">
    <source>
        <dbReference type="ARBA" id="ARBA00013804"/>
    </source>
</evidence>
<keyword evidence="7" id="KW-0472">Membrane</keyword>
<dbReference type="GO" id="GO:1990316">
    <property type="term" value="C:Atg1/ULK1 kinase complex"/>
    <property type="evidence" value="ECO:0007669"/>
    <property type="project" value="TreeGrafter"/>
</dbReference>
<evidence type="ECO:0000256" key="3">
    <source>
        <dbReference type="ARBA" id="ARBA00022448"/>
    </source>
</evidence>
<keyword evidence="3 7" id="KW-0813">Transport</keyword>
<comment type="similarity">
    <text evidence="1 7">Belongs to the ATG11 family.</text>
</comment>
<protein>
    <recommendedName>
        <fullName evidence="2 7">Autophagy-related protein 11</fullName>
    </recommendedName>
</protein>
<dbReference type="PANTHER" id="PTHR13222">
    <property type="entry name" value="RB1-INDUCIBLE COILED-COIL"/>
    <property type="match status" value="1"/>
</dbReference>
<evidence type="ECO:0000256" key="1">
    <source>
        <dbReference type="ARBA" id="ARBA00009729"/>
    </source>
</evidence>
<feature type="region of interest" description="Disordered" evidence="9">
    <location>
        <begin position="1027"/>
        <end position="1057"/>
    </location>
</feature>
<accession>A0A8T9BYX8</accession>
<dbReference type="OrthoDB" id="447953at2759"/>
<keyword evidence="5 7" id="KW-0072">Autophagy</keyword>
<dbReference type="Pfam" id="PF04108">
    <property type="entry name" value="ATG17_like"/>
    <property type="match status" value="1"/>
</dbReference>
<dbReference type="GO" id="GO:1903599">
    <property type="term" value="P:positive regulation of autophagy of mitochondrion"/>
    <property type="evidence" value="ECO:0007669"/>
    <property type="project" value="UniProtKB-UniRule"/>
</dbReference>
<dbReference type="GO" id="GO:0000045">
    <property type="term" value="P:autophagosome assembly"/>
    <property type="evidence" value="ECO:0007669"/>
    <property type="project" value="UniProtKB-UniRule"/>
</dbReference>
<proteinExistence type="inferred from homology"/>
<comment type="function">
    <text evidence="7">Involved in cytoplasm to vacuole transport (Cvt), pexophagy, mitophagy and nucleophagy. Recruits mitochondria for their selective degradation via autophagy (mitophagy) during starvation. Works as scaffold proteins that recruit ATG proteins to the pre-autophagosome (PAS), the site of vesicle/autophagosome formation. Required for the Cvt vesicles completion.</text>
</comment>
<feature type="coiled-coil region" evidence="8">
    <location>
        <begin position="546"/>
        <end position="580"/>
    </location>
</feature>
<keyword evidence="6 8" id="KW-0175">Coiled coil</keyword>
<dbReference type="GO" id="GO:0034517">
    <property type="term" value="P:ribophagy"/>
    <property type="evidence" value="ECO:0007669"/>
    <property type="project" value="TreeGrafter"/>
</dbReference>
<evidence type="ECO:0000256" key="8">
    <source>
        <dbReference type="SAM" id="Coils"/>
    </source>
</evidence>
<gene>
    <name evidence="12" type="primary">ATG11</name>
    <name evidence="12" type="ORF">LSUE1_G008544</name>
</gene>
<dbReference type="InterPro" id="IPR019460">
    <property type="entry name" value="Atg11_C"/>
</dbReference>
<keyword evidence="13" id="KW-1185">Reference proteome</keyword>
<dbReference type="InterPro" id="IPR040040">
    <property type="entry name" value="ATG11"/>
</dbReference>
<dbReference type="GO" id="GO:0034727">
    <property type="term" value="P:piecemeal microautophagy of the nucleus"/>
    <property type="evidence" value="ECO:0007669"/>
    <property type="project" value="TreeGrafter"/>
</dbReference>
<feature type="compositionally biased region" description="Polar residues" evidence="9">
    <location>
        <begin position="1041"/>
        <end position="1053"/>
    </location>
</feature>
<dbReference type="GO" id="GO:0015031">
    <property type="term" value="P:protein transport"/>
    <property type="evidence" value="ECO:0007669"/>
    <property type="project" value="UniProtKB-KW"/>
</dbReference>
<keyword evidence="7" id="KW-0926">Vacuole</keyword>
<dbReference type="PANTHER" id="PTHR13222:SF1">
    <property type="entry name" value="RB1-INDUCIBLE COILED-COIL PROTEIN 1"/>
    <property type="match status" value="1"/>
</dbReference>
<evidence type="ECO:0000313" key="12">
    <source>
        <dbReference type="EMBL" id="TVY65619.1"/>
    </source>
</evidence>
<feature type="domain" description="Autophagy-related protein 11 C-terminal" evidence="11">
    <location>
        <begin position="1106"/>
        <end position="1244"/>
    </location>
</feature>
<feature type="region of interest" description="Disordered" evidence="9">
    <location>
        <begin position="1267"/>
        <end position="1361"/>
    </location>
</feature>
<dbReference type="Proteomes" id="UP000469558">
    <property type="component" value="Unassembled WGS sequence"/>
</dbReference>
<dbReference type="GO" id="GO:0019901">
    <property type="term" value="F:protein kinase binding"/>
    <property type="evidence" value="ECO:0007669"/>
    <property type="project" value="TreeGrafter"/>
</dbReference>
<evidence type="ECO:0000259" key="11">
    <source>
        <dbReference type="Pfam" id="PF10377"/>
    </source>
</evidence>
<name>A0A8T9BYX8_9HELO</name>
<evidence type="ECO:0000256" key="4">
    <source>
        <dbReference type="ARBA" id="ARBA00022927"/>
    </source>
</evidence>
<dbReference type="GO" id="GO:0060090">
    <property type="term" value="F:molecular adaptor activity"/>
    <property type="evidence" value="ECO:0007669"/>
    <property type="project" value="TreeGrafter"/>
</dbReference>
<dbReference type="GO" id="GO:0005774">
    <property type="term" value="C:vacuolar membrane"/>
    <property type="evidence" value="ECO:0007669"/>
    <property type="project" value="UniProtKB-SubCell"/>
</dbReference>